<feature type="region of interest" description="Disordered" evidence="1">
    <location>
        <begin position="63"/>
        <end position="84"/>
    </location>
</feature>
<dbReference type="AlphaFoldDB" id="A0A9W9MD21"/>
<keyword evidence="4" id="KW-1185">Reference proteome</keyword>
<feature type="compositionally biased region" description="Low complexity" evidence="1">
    <location>
        <begin position="276"/>
        <end position="289"/>
    </location>
</feature>
<dbReference type="RefSeq" id="XP_058306423.1">
    <property type="nucleotide sequence ID" value="XM_058454174.1"/>
</dbReference>
<accession>A0A9W9MD21</accession>
<sequence>MRFTCLVAMGLMGSAFALPRQKSPEGAADVHSVSAGSESSPACFHLPIGRIPVPLPTIRTPILHPSSTSVPGGRHGNGGSWRGRPGFQGSHQAGLTDVQKAENKLLADQIKLAHAQHNKAQEWIDRLAEDVQAIASAEFASYSAGLAKQTGFRQGAGSQGSGGPTSIIPPCKFSHSTPSPSIIHPQKSTNTGNSDLPMKIGKRQEQDPQDALDKPVYYLITTTINNTPVPIYTAAPELPVEEEKRQDKEHLAVNSVNDEPSNLVSEKQARGMPPMTTAGDTSAPTTTGA</sequence>
<feature type="region of interest" description="Disordered" evidence="1">
    <location>
        <begin position="241"/>
        <end position="289"/>
    </location>
</feature>
<organism evidence="3 4">
    <name type="scientific">Penicillium cinerascens</name>
    <dbReference type="NCBI Taxonomy" id="70096"/>
    <lineage>
        <taxon>Eukaryota</taxon>
        <taxon>Fungi</taxon>
        <taxon>Dikarya</taxon>
        <taxon>Ascomycota</taxon>
        <taxon>Pezizomycotina</taxon>
        <taxon>Eurotiomycetes</taxon>
        <taxon>Eurotiomycetidae</taxon>
        <taxon>Eurotiales</taxon>
        <taxon>Aspergillaceae</taxon>
        <taxon>Penicillium</taxon>
    </lineage>
</organism>
<evidence type="ECO:0000313" key="3">
    <source>
        <dbReference type="EMBL" id="KAJ5197995.1"/>
    </source>
</evidence>
<keyword evidence="2" id="KW-0732">Signal</keyword>
<reference evidence="3" key="1">
    <citation type="submission" date="2022-12" db="EMBL/GenBank/DDBJ databases">
        <authorList>
            <person name="Petersen C."/>
        </authorList>
    </citation>
    <scope>NUCLEOTIDE SEQUENCE</scope>
    <source>
        <strain evidence="3">IBT 15544</strain>
    </source>
</reference>
<evidence type="ECO:0000256" key="1">
    <source>
        <dbReference type="SAM" id="MobiDB-lite"/>
    </source>
</evidence>
<gene>
    <name evidence="3" type="ORF">N7498_007112</name>
</gene>
<protein>
    <submittedName>
        <fullName evidence="3">Uncharacterized protein</fullName>
    </submittedName>
</protein>
<feature type="compositionally biased region" description="Basic and acidic residues" evidence="1">
    <location>
        <begin position="241"/>
        <end position="251"/>
    </location>
</feature>
<feature type="compositionally biased region" description="Polar residues" evidence="1">
    <location>
        <begin position="254"/>
        <end position="265"/>
    </location>
</feature>
<dbReference type="GeneID" id="83181475"/>
<comment type="caution">
    <text evidence="3">The sequence shown here is derived from an EMBL/GenBank/DDBJ whole genome shotgun (WGS) entry which is preliminary data.</text>
</comment>
<feature type="chain" id="PRO_5040754714" evidence="2">
    <location>
        <begin position="18"/>
        <end position="289"/>
    </location>
</feature>
<proteinExistence type="predicted"/>
<reference evidence="3" key="2">
    <citation type="journal article" date="2023" name="IMA Fungus">
        <title>Comparative genomic study of the Penicillium genus elucidates a diverse pangenome and 15 lateral gene transfer events.</title>
        <authorList>
            <person name="Petersen C."/>
            <person name="Sorensen T."/>
            <person name="Nielsen M.R."/>
            <person name="Sondergaard T.E."/>
            <person name="Sorensen J.L."/>
            <person name="Fitzpatrick D.A."/>
            <person name="Frisvad J.C."/>
            <person name="Nielsen K.L."/>
        </authorList>
    </citation>
    <scope>NUCLEOTIDE SEQUENCE</scope>
    <source>
        <strain evidence="3">IBT 15544</strain>
    </source>
</reference>
<dbReference type="EMBL" id="JAPQKR010000014">
    <property type="protein sequence ID" value="KAJ5197995.1"/>
    <property type="molecule type" value="Genomic_DNA"/>
</dbReference>
<dbReference type="Proteomes" id="UP001150904">
    <property type="component" value="Unassembled WGS sequence"/>
</dbReference>
<feature type="signal peptide" evidence="2">
    <location>
        <begin position="1"/>
        <end position="17"/>
    </location>
</feature>
<evidence type="ECO:0000256" key="2">
    <source>
        <dbReference type="SAM" id="SignalP"/>
    </source>
</evidence>
<name>A0A9W9MD21_9EURO</name>
<evidence type="ECO:0000313" key="4">
    <source>
        <dbReference type="Proteomes" id="UP001150904"/>
    </source>
</evidence>